<protein>
    <submittedName>
        <fullName evidence="1">Glutathione reductase</fullName>
    </submittedName>
</protein>
<dbReference type="Proteomes" id="UP000198402">
    <property type="component" value="Unassembled WGS sequence"/>
</dbReference>
<evidence type="ECO:0000313" key="2">
    <source>
        <dbReference type="Proteomes" id="UP000198402"/>
    </source>
</evidence>
<dbReference type="EMBL" id="BCMG01000003">
    <property type="protein sequence ID" value="GAX00668.1"/>
    <property type="molecule type" value="Genomic_DNA"/>
</dbReference>
<organism evidence="1 2">
    <name type="scientific">Secundilactobacillus silagei JCM 19001</name>
    <dbReference type="NCBI Taxonomy" id="1302250"/>
    <lineage>
        <taxon>Bacteria</taxon>
        <taxon>Bacillati</taxon>
        <taxon>Bacillota</taxon>
        <taxon>Bacilli</taxon>
        <taxon>Lactobacillales</taxon>
        <taxon>Lactobacillaceae</taxon>
        <taxon>Secundilactobacillus</taxon>
    </lineage>
</organism>
<keyword evidence="2" id="KW-1185">Reference proteome</keyword>
<dbReference type="STRING" id="1302250.GCA_001313225_02556"/>
<sequence>MINLKLADADFAYLGVNDDGAALTLAVDGHNKVVGISEVSQSAADDVDHFLPLIGLNIDPQVWNQKLLSVFPALAYKIRDIFD</sequence>
<proteinExistence type="predicted"/>
<reference evidence="1 2" key="1">
    <citation type="submission" date="2015-11" db="EMBL/GenBank/DDBJ databases">
        <title>Draft genome sequences of new species of the genus Lactobacillus isolated from orchardgrass silage.</title>
        <authorList>
            <person name="Tohno M."/>
            <person name="Tanizawa Y."/>
            <person name="Arita M."/>
        </authorList>
    </citation>
    <scope>NUCLEOTIDE SEQUENCE [LARGE SCALE GENOMIC DNA]</scope>
    <source>
        <strain evidence="1 2">IWT126</strain>
    </source>
</reference>
<dbReference type="AlphaFoldDB" id="A0A1Z5IGA5"/>
<comment type="caution">
    <text evidence="1">The sequence shown here is derived from an EMBL/GenBank/DDBJ whole genome shotgun (WGS) entry which is preliminary data.</text>
</comment>
<accession>A0A1Z5IGA5</accession>
<gene>
    <name evidence="1" type="ORF">IWT126_00683</name>
</gene>
<evidence type="ECO:0000313" key="1">
    <source>
        <dbReference type="EMBL" id="GAX00668.1"/>
    </source>
</evidence>
<name>A0A1Z5IGA5_9LACO</name>